<dbReference type="Proteomes" id="UP001321760">
    <property type="component" value="Unassembled WGS sequence"/>
</dbReference>
<dbReference type="InterPro" id="IPR029058">
    <property type="entry name" value="AB_hydrolase_fold"/>
</dbReference>
<dbReference type="SUPFAM" id="SSF48452">
    <property type="entry name" value="TPR-like"/>
    <property type="match status" value="2"/>
</dbReference>
<organism evidence="2 3">
    <name type="scientific">Podospora aff. communis PSN243</name>
    <dbReference type="NCBI Taxonomy" id="3040156"/>
    <lineage>
        <taxon>Eukaryota</taxon>
        <taxon>Fungi</taxon>
        <taxon>Dikarya</taxon>
        <taxon>Ascomycota</taxon>
        <taxon>Pezizomycotina</taxon>
        <taxon>Sordariomycetes</taxon>
        <taxon>Sordariomycetidae</taxon>
        <taxon>Sordariales</taxon>
        <taxon>Podosporaceae</taxon>
        <taxon>Podospora</taxon>
    </lineage>
</organism>
<comment type="caution">
    <text evidence="2">The sequence shown here is derived from an EMBL/GenBank/DDBJ whole genome shotgun (WGS) entry which is preliminary data.</text>
</comment>
<proteinExistence type="predicted"/>
<feature type="region of interest" description="Disordered" evidence="1">
    <location>
        <begin position="1"/>
        <end position="22"/>
    </location>
</feature>
<dbReference type="InterPro" id="IPR027417">
    <property type="entry name" value="P-loop_NTPase"/>
</dbReference>
<reference evidence="2" key="1">
    <citation type="journal article" date="2023" name="Mol. Phylogenet. Evol.">
        <title>Genome-scale phylogeny and comparative genomics of the fungal order Sordariales.</title>
        <authorList>
            <person name="Hensen N."/>
            <person name="Bonometti L."/>
            <person name="Westerberg I."/>
            <person name="Brannstrom I.O."/>
            <person name="Guillou S."/>
            <person name="Cros-Aarteil S."/>
            <person name="Calhoun S."/>
            <person name="Haridas S."/>
            <person name="Kuo A."/>
            <person name="Mondo S."/>
            <person name="Pangilinan J."/>
            <person name="Riley R."/>
            <person name="LaButti K."/>
            <person name="Andreopoulos B."/>
            <person name="Lipzen A."/>
            <person name="Chen C."/>
            <person name="Yan M."/>
            <person name="Daum C."/>
            <person name="Ng V."/>
            <person name="Clum A."/>
            <person name="Steindorff A."/>
            <person name="Ohm R.A."/>
            <person name="Martin F."/>
            <person name="Silar P."/>
            <person name="Natvig D.O."/>
            <person name="Lalanne C."/>
            <person name="Gautier V."/>
            <person name="Ament-Velasquez S.L."/>
            <person name="Kruys A."/>
            <person name="Hutchinson M.I."/>
            <person name="Powell A.J."/>
            <person name="Barry K."/>
            <person name="Miller A.N."/>
            <person name="Grigoriev I.V."/>
            <person name="Debuchy R."/>
            <person name="Gladieux P."/>
            <person name="Hiltunen Thoren M."/>
            <person name="Johannesson H."/>
        </authorList>
    </citation>
    <scope>NUCLEOTIDE SEQUENCE</scope>
    <source>
        <strain evidence="2">PSN243</strain>
    </source>
</reference>
<name>A0AAV9G7J7_9PEZI</name>
<dbReference type="Gene3D" id="3.40.50.1820">
    <property type="entry name" value="alpha/beta hydrolase"/>
    <property type="match status" value="1"/>
</dbReference>
<dbReference type="AlphaFoldDB" id="A0AAV9G7J7"/>
<dbReference type="Gene3D" id="1.25.40.10">
    <property type="entry name" value="Tetratricopeptide repeat domain"/>
    <property type="match status" value="1"/>
</dbReference>
<evidence type="ECO:0000313" key="2">
    <source>
        <dbReference type="EMBL" id="KAK4444368.1"/>
    </source>
</evidence>
<feature type="compositionally biased region" description="Polar residues" evidence="1">
    <location>
        <begin position="1"/>
        <end position="10"/>
    </location>
</feature>
<dbReference type="PANTHER" id="PTHR46082">
    <property type="entry name" value="ATP/GTP-BINDING PROTEIN-RELATED"/>
    <property type="match status" value="1"/>
</dbReference>
<evidence type="ECO:0000256" key="1">
    <source>
        <dbReference type="SAM" id="MobiDB-lite"/>
    </source>
</evidence>
<feature type="region of interest" description="Disordered" evidence="1">
    <location>
        <begin position="404"/>
        <end position="426"/>
    </location>
</feature>
<accession>A0AAV9G7J7</accession>
<evidence type="ECO:0008006" key="4">
    <source>
        <dbReference type="Google" id="ProtNLM"/>
    </source>
</evidence>
<dbReference type="InterPro" id="IPR053137">
    <property type="entry name" value="NLR-like"/>
</dbReference>
<protein>
    <recommendedName>
        <fullName evidence="4">NB-ARC domain-containing protein</fullName>
    </recommendedName>
</protein>
<gene>
    <name evidence="2" type="ORF">QBC34DRAFT_185339</name>
</gene>
<reference evidence="2" key="2">
    <citation type="submission" date="2023-05" db="EMBL/GenBank/DDBJ databases">
        <authorList>
            <consortium name="Lawrence Berkeley National Laboratory"/>
            <person name="Steindorff A."/>
            <person name="Hensen N."/>
            <person name="Bonometti L."/>
            <person name="Westerberg I."/>
            <person name="Brannstrom I.O."/>
            <person name="Guillou S."/>
            <person name="Cros-Aarteil S."/>
            <person name="Calhoun S."/>
            <person name="Haridas S."/>
            <person name="Kuo A."/>
            <person name="Mondo S."/>
            <person name="Pangilinan J."/>
            <person name="Riley R."/>
            <person name="Labutti K."/>
            <person name="Andreopoulos B."/>
            <person name="Lipzen A."/>
            <person name="Chen C."/>
            <person name="Yanf M."/>
            <person name="Daum C."/>
            <person name="Ng V."/>
            <person name="Clum A."/>
            <person name="Ohm R."/>
            <person name="Martin F."/>
            <person name="Silar P."/>
            <person name="Natvig D."/>
            <person name="Lalanne C."/>
            <person name="Gautier V."/>
            <person name="Ament-Velasquez S.L."/>
            <person name="Kruys A."/>
            <person name="Hutchinson M.I."/>
            <person name="Powell A.J."/>
            <person name="Barry K."/>
            <person name="Miller A.N."/>
            <person name="Grigoriev I.V."/>
            <person name="Debuchy R."/>
            <person name="Gladieux P."/>
            <person name="Thoren M.H."/>
            <person name="Johannesson H."/>
        </authorList>
    </citation>
    <scope>NUCLEOTIDE SEQUENCE</scope>
    <source>
        <strain evidence="2">PSN243</strain>
    </source>
</reference>
<evidence type="ECO:0000313" key="3">
    <source>
        <dbReference type="Proteomes" id="UP001321760"/>
    </source>
</evidence>
<dbReference type="NCBIfam" id="NF040586">
    <property type="entry name" value="FxSxx_TPR"/>
    <property type="match status" value="1"/>
</dbReference>
<dbReference type="EMBL" id="MU865978">
    <property type="protein sequence ID" value="KAK4444368.1"/>
    <property type="molecule type" value="Genomic_DNA"/>
</dbReference>
<dbReference type="Pfam" id="PF13374">
    <property type="entry name" value="TPR_10"/>
    <property type="match status" value="2"/>
</dbReference>
<dbReference type="Pfam" id="PF13424">
    <property type="entry name" value="TPR_12"/>
    <property type="match status" value="1"/>
</dbReference>
<dbReference type="GO" id="GO:0043531">
    <property type="term" value="F:ADP binding"/>
    <property type="evidence" value="ECO:0007669"/>
    <property type="project" value="InterPro"/>
</dbReference>
<dbReference type="Gene3D" id="3.40.50.300">
    <property type="entry name" value="P-loop containing nucleotide triphosphate hydrolases"/>
    <property type="match status" value="1"/>
</dbReference>
<dbReference type="InterPro" id="IPR011990">
    <property type="entry name" value="TPR-like_helical_dom_sf"/>
</dbReference>
<keyword evidence="3" id="KW-1185">Reference proteome</keyword>
<dbReference type="SUPFAM" id="SSF53474">
    <property type="entry name" value="alpha/beta-Hydrolases"/>
    <property type="match status" value="1"/>
</dbReference>
<sequence>MSDQSKTPHPSRQAWRVRGVPPDLDKDGLANALQRHPELRHTDISTGAVDSGHDSVLVRTLAPDLRRSSQVATVHFGNLPTRLQAPSRNELTIDLDMPSDNTHTGHKQKLETTRVTIDQHFIGITVLYSPSLDNHQIDILAVPGLGSHAFGSFVHKGDGHMWLSDRLPKDIPAARVMIYGYESGLQGSTSFANLNDLASTLQFAICRLLRSGRERPLVLIGHSLGGLLIKEVLIRMTESGTDSSLVSFVSACLFVGVPNDGMDIESLIPIVGEQPNRPLLESLAAMNSQILTLQGKNFSRILGQARFEIFCFYETELSPTAAKDPDSGQYKMIGPLRCLVTRESATSCLPSPSHAVAIARTHSDLVKFGSHDSDYDGIAHLLGEIQQKCGDLSSKSPQVMGNGIANRDGRESSHMIRNGRDGGHEHERSTSIFLVPYTSNPEFVGRSDILGQLRSRLSHEQSVTDGTSQQRVAIHGLGGIGKTQIALAYIYWLRRTHPQVSIFWVHASNAERFREACAFIAQECRVPGYDDPKVDVLSLVKTWLRSKDRGRWLMVIDNADDVQLFSRPGNLGQWIPECPHGAVLVTTRNKAAGLRLTRGGLLIGVGKMDEGESTQLLREKLKAGDLDTADLSRLASRLEHLPLALAQAAAFIEETTISVEKYLELLENSDHELVKLLSQDFETVGRDVEAAHAVAETWMLSFEQIRRQDSFAGELLSLMSLFDRQAIPREFLSDYGERQAQESGGEMQLVMALGVLQAFSFITEDKGHGFDLHRLVQLVTRKWLEREGAMDQFAEQALLVVSQNYPFGEHETRAICSAYLPHAYAVLKLEGSGSRDERLARASLLNRAAGFFNYRGDWKETERFLVQATGVQKELLGEEHPSTLTSMANLASTYWNQGRWKDAEELQAKELSICSRVLGEEHPDTLTSMANLASTYRSQGQWKEAEELGARVMETRKRVLGEEHPSTLTSMANLASTYRNQGRWKDAEELEVRVMETRKRVLGEEHPDTLTSMANLAFTWESQGRLDEALVLMRRCIEVQQHALGPDHPSTVSNVAALRGWEAASGRSDGEPVGTSE</sequence>
<dbReference type="PANTHER" id="PTHR46082:SF6">
    <property type="entry name" value="AAA+ ATPASE DOMAIN-CONTAINING PROTEIN-RELATED"/>
    <property type="match status" value="1"/>
</dbReference>
<feature type="compositionally biased region" description="Basic and acidic residues" evidence="1">
    <location>
        <begin position="407"/>
        <end position="426"/>
    </location>
</feature>
<dbReference type="SUPFAM" id="SSF52540">
    <property type="entry name" value="P-loop containing nucleoside triphosphate hydrolases"/>
    <property type="match status" value="1"/>
</dbReference>